<name>A0A075MWE8_9ARCH</name>
<keyword evidence="1" id="KW-0812">Transmembrane</keyword>
<dbReference type="STRING" id="1459636.NTE_03430"/>
<reference evidence="2 3" key="1">
    <citation type="journal article" date="2014" name="PLoS ONE">
        <title>Genome Sequence of Candidatus Nitrososphaera evergladensis from Group I.1b Enriched from Everglades Soil Reveals Novel Genomic Features of the Ammonia-Oxidizing Archaea.</title>
        <authorList>
            <person name="Zhalnina K.V."/>
            <person name="Dias R."/>
            <person name="Leonard M.T."/>
            <person name="Dorr de Quadros P."/>
            <person name="Camargo F.A."/>
            <person name="Drew J.C."/>
            <person name="Farmerie W.G."/>
            <person name="Daroub S.H."/>
            <person name="Triplett E.W."/>
        </authorList>
    </citation>
    <scope>NUCLEOTIDE SEQUENCE [LARGE SCALE GENOMIC DNA]</scope>
    <source>
        <strain evidence="2 3">SR1</strain>
    </source>
</reference>
<dbReference type="AlphaFoldDB" id="A0A075MWE8"/>
<evidence type="ECO:0000256" key="1">
    <source>
        <dbReference type="SAM" id="Phobius"/>
    </source>
</evidence>
<feature type="transmembrane region" description="Helical" evidence="1">
    <location>
        <begin position="63"/>
        <end position="85"/>
    </location>
</feature>
<evidence type="ECO:0000313" key="2">
    <source>
        <dbReference type="EMBL" id="AIF85458.1"/>
    </source>
</evidence>
<dbReference type="HOGENOM" id="CLU_2419877_0_0_2"/>
<proteinExistence type="predicted"/>
<accession>A0A075MWE8</accession>
<keyword evidence="1" id="KW-1133">Transmembrane helix</keyword>
<keyword evidence="1" id="KW-0472">Membrane</keyword>
<evidence type="ECO:0000313" key="3">
    <source>
        <dbReference type="Proteomes" id="UP000028194"/>
    </source>
</evidence>
<dbReference type="EMBL" id="CP007174">
    <property type="protein sequence ID" value="AIF85458.1"/>
    <property type="molecule type" value="Genomic_DNA"/>
</dbReference>
<organism evidence="2 3">
    <name type="scientific">Candidatus Nitrososphaera evergladensis SR1</name>
    <dbReference type="NCBI Taxonomy" id="1459636"/>
    <lineage>
        <taxon>Archaea</taxon>
        <taxon>Nitrososphaerota</taxon>
        <taxon>Nitrososphaeria</taxon>
        <taxon>Nitrososphaerales</taxon>
        <taxon>Nitrososphaeraceae</taxon>
        <taxon>Nitrososphaera</taxon>
    </lineage>
</organism>
<protein>
    <submittedName>
        <fullName evidence="2">Uncharacterized protein</fullName>
    </submittedName>
</protein>
<gene>
    <name evidence="2" type="ORF">NTE_03430</name>
</gene>
<feature type="transmembrane region" description="Helical" evidence="1">
    <location>
        <begin position="37"/>
        <end position="57"/>
    </location>
</feature>
<sequence>MRSCRIISISRFKSGLSISRTNFFMYMKVKETTAQNYCFGIAMVLIALAIIFVSLSASSHYELATVVAYLTIPTAIVLGAVGMVIKYNQSR</sequence>
<keyword evidence="3" id="KW-1185">Reference proteome</keyword>
<dbReference type="Proteomes" id="UP000028194">
    <property type="component" value="Chromosome"/>
</dbReference>
<dbReference type="KEGG" id="nev:NTE_03430"/>